<organism evidence="1 2">
    <name type="scientific">Cryomyces antarcticus</name>
    <dbReference type="NCBI Taxonomy" id="329879"/>
    <lineage>
        <taxon>Eukaryota</taxon>
        <taxon>Fungi</taxon>
        <taxon>Dikarya</taxon>
        <taxon>Ascomycota</taxon>
        <taxon>Pezizomycotina</taxon>
        <taxon>Dothideomycetes</taxon>
        <taxon>Dothideomycetes incertae sedis</taxon>
        <taxon>Cryomyces</taxon>
    </lineage>
</organism>
<feature type="non-terminal residue" evidence="1">
    <location>
        <position position="79"/>
    </location>
</feature>
<dbReference type="EMBL" id="JAVRRA010020009">
    <property type="protein sequence ID" value="KAK5174835.1"/>
    <property type="molecule type" value="Genomic_DNA"/>
</dbReference>
<evidence type="ECO:0000313" key="2">
    <source>
        <dbReference type="Proteomes" id="UP001357485"/>
    </source>
</evidence>
<name>A0ABR0LI74_9PEZI</name>
<dbReference type="Proteomes" id="UP001357485">
    <property type="component" value="Unassembled WGS sequence"/>
</dbReference>
<evidence type="ECO:0000313" key="1">
    <source>
        <dbReference type="EMBL" id="KAK5174835.1"/>
    </source>
</evidence>
<accession>A0ABR0LI74</accession>
<gene>
    <name evidence="1" type="ORF">LTR16_011520</name>
</gene>
<sequence>LEPSPSLLSFSCAKPTPLRSSLAKPLGYAMKPGTKAFGQSSTTACSPKHSSCTRSSVRRRCSSSHLSWPLYPFTQPSST</sequence>
<feature type="non-terminal residue" evidence="1">
    <location>
        <position position="1"/>
    </location>
</feature>
<reference evidence="1 2" key="1">
    <citation type="submission" date="2023-08" db="EMBL/GenBank/DDBJ databases">
        <title>Black Yeasts Isolated from many extreme environments.</title>
        <authorList>
            <person name="Coleine C."/>
            <person name="Stajich J.E."/>
            <person name="Selbmann L."/>
        </authorList>
    </citation>
    <scope>NUCLEOTIDE SEQUENCE [LARGE SCALE GENOMIC DNA]</scope>
    <source>
        <strain evidence="1 2">CCFEE 536</strain>
    </source>
</reference>
<keyword evidence="2" id="KW-1185">Reference proteome</keyword>
<comment type="caution">
    <text evidence="1">The sequence shown here is derived from an EMBL/GenBank/DDBJ whole genome shotgun (WGS) entry which is preliminary data.</text>
</comment>
<proteinExistence type="predicted"/>
<protein>
    <submittedName>
        <fullName evidence="1">Uncharacterized protein</fullName>
    </submittedName>
</protein>